<keyword evidence="6" id="KW-1185">Reference proteome</keyword>
<name>A0ABW0SYH3_9GAMM</name>
<accession>A0ABW0SYH3</accession>
<dbReference type="InterPro" id="IPR001661">
    <property type="entry name" value="Glyco_hydro_37"/>
</dbReference>
<gene>
    <name evidence="5" type="ORF">ACFPPB_11435</name>
</gene>
<evidence type="ECO:0000256" key="2">
    <source>
        <dbReference type="ARBA" id="ARBA00023295"/>
    </source>
</evidence>
<protein>
    <submittedName>
        <fullName evidence="5">Trehalase family glycosidase</fullName>
    </submittedName>
</protein>
<keyword evidence="4" id="KW-0732">Signal</keyword>
<evidence type="ECO:0000313" key="5">
    <source>
        <dbReference type="EMBL" id="MFC5581724.1"/>
    </source>
</evidence>
<proteinExistence type="predicted"/>
<dbReference type="GO" id="GO:0016798">
    <property type="term" value="F:hydrolase activity, acting on glycosyl bonds"/>
    <property type="evidence" value="ECO:0007669"/>
    <property type="project" value="UniProtKB-KW"/>
</dbReference>
<dbReference type="Pfam" id="PF01204">
    <property type="entry name" value="Trehalase"/>
    <property type="match status" value="2"/>
</dbReference>
<dbReference type="Proteomes" id="UP001596111">
    <property type="component" value="Unassembled WGS sequence"/>
</dbReference>
<evidence type="ECO:0000313" key="6">
    <source>
        <dbReference type="Proteomes" id="UP001596111"/>
    </source>
</evidence>
<feature type="chain" id="PRO_5046399719" evidence="4">
    <location>
        <begin position="23"/>
        <end position="564"/>
    </location>
</feature>
<dbReference type="PANTHER" id="PTHR23403">
    <property type="entry name" value="TREHALASE"/>
    <property type="match status" value="1"/>
</dbReference>
<dbReference type="RefSeq" id="WP_377327142.1">
    <property type="nucleotide sequence ID" value="NZ_JBHSNG010000011.1"/>
</dbReference>
<sequence>MKTFQRLALTALSFLLVATASARTQPDPSKTRAYIDHAWDTLTRSMDDCSSLSDSKMKTQPVLYLPADLPTPPDLAAIAKHCRVDVHVLPRAIGRLGDISPTQLPKQGLLYLPHPYVVPGGFFNEMYGWDSYFIVLGLVADHREALARGMADNALFEVKYYGAVLNANRTYYLTRSQPPFLSSMMRAVLDDPASFHDRTEARAWLKQAYPLAVRDYSTWTRKEHLAGDTGLSRYYDYGGTSPVLEMHDSSYFRGVIKWLMAHPSKDPGYLVKASGHPDDEEAARLKTTSCDVRASTVCAGAWVGGYRLSADYYLGDRAMRESGFDTSFRVGPFGGSTHQYATVDLNSLLYRYERDLHDFAVQLGLDADARRWASAAEARHRAIDKYLWRPDQGMYMDYDFVAGKPSDYHFIATFYPLWAGLASPQQAASLRGKLDLFERMGGLQTSDRESGAQWDAPFGWAPTNWLAISGLDAYGFHQDARRIAREFTGTIDRSLAADGTIREKYNMVSGNADVKISAGYKDNVIGFGWTNGVYLKLRQLLGNPKPETVPRPSSIERSSEPTHP</sequence>
<reference evidence="6" key="1">
    <citation type="journal article" date="2019" name="Int. J. Syst. Evol. Microbiol.">
        <title>The Global Catalogue of Microorganisms (GCM) 10K type strain sequencing project: providing services to taxonomists for standard genome sequencing and annotation.</title>
        <authorList>
            <consortium name="The Broad Institute Genomics Platform"/>
            <consortium name="The Broad Institute Genome Sequencing Center for Infectious Disease"/>
            <person name="Wu L."/>
            <person name="Ma J."/>
        </authorList>
    </citation>
    <scope>NUCLEOTIDE SEQUENCE [LARGE SCALE GENOMIC DNA]</scope>
    <source>
        <strain evidence="6">CGMCC 1.13587</strain>
    </source>
</reference>
<organism evidence="5 6">
    <name type="scientific">Rhodanobacter terrae</name>
    <dbReference type="NCBI Taxonomy" id="418647"/>
    <lineage>
        <taxon>Bacteria</taxon>
        <taxon>Pseudomonadati</taxon>
        <taxon>Pseudomonadota</taxon>
        <taxon>Gammaproteobacteria</taxon>
        <taxon>Lysobacterales</taxon>
        <taxon>Rhodanobacteraceae</taxon>
        <taxon>Rhodanobacter</taxon>
    </lineage>
</organism>
<keyword evidence="2 5" id="KW-0326">Glycosidase</keyword>
<evidence type="ECO:0000256" key="1">
    <source>
        <dbReference type="ARBA" id="ARBA00022801"/>
    </source>
</evidence>
<dbReference type="SUPFAM" id="SSF48208">
    <property type="entry name" value="Six-hairpin glycosidases"/>
    <property type="match status" value="1"/>
</dbReference>
<dbReference type="PANTHER" id="PTHR23403:SF6">
    <property type="entry name" value="CYTOSOLIC NEUTRAL TREHALASE-RELATED"/>
    <property type="match status" value="1"/>
</dbReference>
<dbReference type="Gene3D" id="1.50.10.10">
    <property type="match status" value="1"/>
</dbReference>
<dbReference type="InterPro" id="IPR012341">
    <property type="entry name" value="6hp_glycosidase-like_sf"/>
</dbReference>
<evidence type="ECO:0000256" key="4">
    <source>
        <dbReference type="SAM" id="SignalP"/>
    </source>
</evidence>
<dbReference type="InterPro" id="IPR018232">
    <property type="entry name" value="Glyco_hydro_37_CS"/>
</dbReference>
<dbReference type="EMBL" id="JBHSNG010000011">
    <property type="protein sequence ID" value="MFC5581724.1"/>
    <property type="molecule type" value="Genomic_DNA"/>
</dbReference>
<dbReference type="PROSITE" id="PS00928">
    <property type="entry name" value="TREHALASE_2"/>
    <property type="match status" value="1"/>
</dbReference>
<keyword evidence="1" id="KW-0378">Hydrolase</keyword>
<feature type="region of interest" description="Disordered" evidence="3">
    <location>
        <begin position="545"/>
        <end position="564"/>
    </location>
</feature>
<dbReference type="PRINTS" id="PR00744">
    <property type="entry name" value="GLHYDRLASE37"/>
</dbReference>
<feature type="signal peptide" evidence="4">
    <location>
        <begin position="1"/>
        <end position="22"/>
    </location>
</feature>
<comment type="caution">
    <text evidence="5">The sequence shown here is derived from an EMBL/GenBank/DDBJ whole genome shotgun (WGS) entry which is preliminary data.</text>
</comment>
<evidence type="ECO:0000256" key="3">
    <source>
        <dbReference type="SAM" id="MobiDB-lite"/>
    </source>
</evidence>
<dbReference type="InterPro" id="IPR008928">
    <property type="entry name" value="6-hairpin_glycosidase_sf"/>
</dbReference>